<proteinExistence type="inferred from homology"/>
<reference evidence="13 14" key="1">
    <citation type="submission" date="2017-02" db="EMBL/GenBank/DDBJ databases">
        <authorList>
            <person name="Peterson S.W."/>
        </authorList>
    </citation>
    <scope>NUCLEOTIDE SEQUENCE [LARGE SCALE GENOMIC DNA]</scope>
    <source>
        <strain evidence="13 14">ATCC BAA-1030</strain>
    </source>
</reference>
<evidence type="ECO:0000256" key="7">
    <source>
        <dbReference type="ARBA" id="ARBA00023160"/>
    </source>
</evidence>
<dbReference type="InterPro" id="IPR020904">
    <property type="entry name" value="Sc_DH/Rdtase_CS"/>
</dbReference>
<dbReference type="RefSeq" id="WP_078806410.1">
    <property type="nucleotide sequence ID" value="NZ_FUXI01000004.1"/>
</dbReference>
<evidence type="ECO:0000256" key="8">
    <source>
        <dbReference type="ARBA" id="ARBA00048508"/>
    </source>
</evidence>
<comment type="pathway">
    <text evidence="1 11">Lipid metabolism; fatty acid biosynthesis.</text>
</comment>
<organism evidence="13 14">
    <name type="scientific">Pilibacter termitis</name>
    <dbReference type="NCBI Taxonomy" id="263852"/>
    <lineage>
        <taxon>Bacteria</taxon>
        <taxon>Bacillati</taxon>
        <taxon>Bacillota</taxon>
        <taxon>Bacilli</taxon>
        <taxon>Lactobacillales</taxon>
        <taxon>Enterococcaceae</taxon>
        <taxon>Pilibacter</taxon>
    </lineage>
</organism>
<keyword evidence="11" id="KW-0444">Lipid biosynthesis</keyword>
<keyword evidence="7 11" id="KW-0275">Fatty acid biosynthesis</keyword>
<dbReference type="Pfam" id="PF13561">
    <property type="entry name" value="adh_short_C2"/>
    <property type="match status" value="1"/>
</dbReference>
<sequence length="245" mass="25987">MTIKGKNVLITGSTRGIGRTMAVEFAKAGANVVVNGRSEISEEFLNELTSYGVKAIGVSGDISDFTSAGEMIAQAESELGAIDVLINNAGITNDKLLLRMSQEDFEKILQINLVGTFNMTQQMVKLMMKRRSGAIINLSSVVGLIGNVGQANYAASKAGVIGFTKSVAREVATRGITVNAIAPGFIETEMTAVLSEKIKEQMNATIPMKRFGTTEDVAEVALFLAQAKYITGQVLNVDGGLVMQG</sequence>
<feature type="binding site" evidence="10">
    <location>
        <position position="88"/>
    </location>
    <ligand>
        <name>NADP(+)</name>
        <dbReference type="ChEBI" id="CHEBI:58349"/>
    </ligand>
</feature>
<dbReference type="OrthoDB" id="9803333at2"/>
<dbReference type="InterPro" id="IPR057326">
    <property type="entry name" value="KR_dom"/>
</dbReference>
<evidence type="ECO:0000259" key="12">
    <source>
        <dbReference type="SMART" id="SM00822"/>
    </source>
</evidence>
<dbReference type="GO" id="GO:0051287">
    <property type="term" value="F:NAD binding"/>
    <property type="evidence" value="ECO:0007669"/>
    <property type="project" value="UniProtKB-UniRule"/>
</dbReference>
<dbReference type="EC" id="1.1.1.100" evidence="3 11"/>
<feature type="active site" description="Proton acceptor" evidence="9">
    <location>
        <position position="153"/>
    </location>
</feature>
<dbReference type="SMART" id="SM00822">
    <property type="entry name" value="PKS_KR"/>
    <property type="match status" value="1"/>
</dbReference>
<dbReference type="InterPro" id="IPR002347">
    <property type="entry name" value="SDR_fam"/>
</dbReference>
<feature type="binding site" evidence="10">
    <location>
        <position position="186"/>
    </location>
    <ligand>
        <name>NADP(+)</name>
        <dbReference type="ChEBI" id="CHEBI:58349"/>
    </ligand>
</feature>
<dbReference type="Gene3D" id="3.40.50.720">
    <property type="entry name" value="NAD(P)-binding Rossmann-like Domain"/>
    <property type="match status" value="1"/>
</dbReference>
<dbReference type="AlphaFoldDB" id="A0A1T4KZA7"/>
<dbReference type="InterPro" id="IPR011284">
    <property type="entry name" value="3oxo_ACP_reduc"/>
</dbReference>
<keyword evidence="5 10" id="KW-0521">NADP</keyword>
<evidence type="ECO:0000256" key="10">
    <source>
        <dbReference type="PIRSR" id="PIRSR611284-2"/>
    </source>
</evidence>
<evidence type="ECO:0000256" key="6">
    <source>
        <dbReference type="ARBA" id="ARBA00023002"/>
    </source>
</evidence>
<dbReference type="NCBIfam" id="TIGR01830">
    <property type="entry name" value="3oxo_ACP_reduc"/>
    <property type="match status" value="1"/>
</dbReference>
<feature type="binding site" evidence="10">
    <location>
        <begin position="12"/>
        <end position="15"/>
    </location>
    <ligand>
        <name>NADP(+)</name>
        <dbReference type="ChEBI" id="CHEBI:58349"/>
    </ligand>
</feature>
<dbReference type="PANTHER" id="PTHR42879">
    <property type="entry name" value="3-OXOACYL-(ACYL-CARRIER-PROTEIN) REDUCTASE"/>
    <property type="match status" value="1"/>
</dbReference>
<dbReference type="UniPathway" id="UPA00094"/>
<comment type="similarity">
    <text evidence="2 11">Belongs to the short-chain dehydrogenases/reductases (SDR) family.</text>
</comment>
<evidence type="ECO:0000256" key="2">
    <source>
        <dbReference type="ARBA" id="ARBA00006484"/>
    </source>
</evidence>
<keyword evidence="4 11" id="KW-0276">Fatty acid metabolism</keyword>
<dbReference type="InterPro" id="IPR050259">
    <property type="entry name" value="SDR"/>
</dbReference>
<comment type="subunit">
    <text evidence="11">Homotetramer.</text>
</comment>
<dbReference type="PRINTS" id="PR00081">
    <property type="entry name" value="GDHRDH"/>
</dbReference>
<dbReference type="SUPFAM" id="SSF51735">
    <property type="entry name" value="NAD(P)-binding Rossmann-fold domains"/>
    <property type="match status" value="1"/>
</dbReference>
<evidence type="ECO:0000256" key="3">
    <source>
        <dbReference type="ARBA" id="ARBA00012948"/>
    </source>
</evidence>
<dbReference type="NCBIfam" id="NF009466">
    <property type="entry name" value="PRK12826.1-2"/>
    <property type="match status" value="1"/>
</dbReference>
<keyword evidence="14" id="KW-1185">Reference proteome</keyword>
<evidence type="ECO:0000256" key="5">
    <source>
        <dbReference type="ARBA" id="ARBA00022857"/>
    </source>
</evidence>
<dbReference type="PRINTS" id="PR00080">
    <property type="entry name" value="SDRFAMILY"/>
</dbReference>
<evidence type="ECO:0000313" key="13">
    <source>
        <dbReference type="EMBL" id="SJZ47795.1"/>
    </source>
</evidence>
<dbReference type="GO" id="GO:0004316">
    <property type="term" value="F:3-oxoacyl-[acyl-carrier-protein] reductase (NADPH) activity"/>
    <property type="evidence" value="ECO:0007669"/>
    <property type="project" value="UniProtKB-UniRule"/>
</dbReference>
<name>A0A1T4KZA7_9ENTE</name>
<protein>
    <recommendedName>
        <fullName evidence="3 11">3-oxoacyl-[acyl-carrier-protein] reductase</fullName>
        <ecNumber evidence="3 11">1.1.1.100</ecNumber>
    </recommendedName>
</protein>
<dbReference type="STRING" id="263852.SAMN02745116_00445"/>
<dbReference type="FunFam" id="3.40.50.720:FF:000115">
    <property type="entry name" value="3-oxoacyl-[acyl-carrier-protein] reductase FabG"/>
    <property type="match status" value="1"/>
</dbReference>
<keyword evidence="6 11" id="KW-0560">Oxidoreductase</keyword>
<dbReference type="EMBL" id="FUXI01000004">
    <property type="protein sequence ID" value="SJZ47795.1"/>
    <property type="molecule type" value="Genomic_DNA"/>
</dbReference>
<feature type="domain" description="Ketoreductase" evidence="12">
    <location>
        <begin position="6"/>
        <end position="184"/>
    </location>
</feature>
<gene>
    <name evidence="13" type="ORF">SAMN02745116_00445</name>
</gene>
<comment type="function">
    <text evidence="11">Catalyzes the NADPH-dependent reduction of beta-ketoacyl-ACP substrates to beta-hydroxyacyl-ACP products, the first reductive step in the elongation cycle of fatty acid biosynthesis.</text>
</comment>
<evidence type="ECO:0000256" key="4">
    <source>
        <dbReference type="ARBA" id="ARBA00022832"/>
    </source>
</evidence>
<dbReference type="NCBIfam" id="NF005559">
    <property type="entry name" value="PRK07231.1"/>
    <property type="match status" value="1"/>
</dbReference>
<comment type="catalytic activity">
    <reaction evidence="8 11">
        <text>a (3R)-hydroxyacyl-[ACP] + NADP(+) = a 3-oxoacyl-[ACP] + NADPH + H(+)</text>
        <dbReference type="Rhea" id="RHEA:17397"/>
        <dbReference type="Rhea" id="RHEA-COMP:9916"/>
        <dbReference type="Rhea" id="RHEA-COMP:9945"/>
        <dbReference type="ChEBI" id="CHEBI:15378"/>
        <dbReference type="ChEBI" id="CHEBI:57783"/>
        <dbReference type="ChEBI" id="CHEBI:58349"/>
        <dbReference type="ChEBI" id="CHEBI:78776"/>
        <dbReference type="ChEBI" id="CHEBI:78827"/>
        <dbReference type="EC" id="1.1.1.100"/>
    </reaction>
</comment>
<accession>A0A1T4KZA7</accession>
<dbReference type="PANTHER" id="PTHR42879:SF2">
    <property type="entry name" value="3-OXOACYL-[ACYL-CARRIER-PROTEIN] REDUCTASE FABG"/>
    <property type="match status" value="1"/>
</dbReference>
<feature type="binding site" evidence="10">
    <location>
        <begin position="153"/>
        <end position="157"/>
    </location>
    <ligand>
        <name>NADP(+)</name>
        <dbReference type="ChEBI" id="CHEBI:58349"/>
    </ligand>
</feature>
<evidence type="ECO:0000313" key="14">
    <source>
        <dbReference type="Proteomes" id="UP000190328"/>
    </source>
</evidence>
<evidence type="ECO:0000256" key="9">
    <source>
        <dbReference type="PIRSR" id="PIRSR611284-1"/>
    </source>
</evidence>
<dbReference type="GO" id="GO:0006633">
    <property type="term" value="P:fatty acid biosynthetic process"/>
    <property type="evidence" value="ECO:0007669"/>
    <property type="project" value="UniProtKB-UniPathway"/>
</dbReference>
<evidence type="ECO:0000256" key="1">
    <source>
        <dbReference type="ARBA" id="ARBA00005194"/>
    </source>
</evidence>
<dbReference type="CDD" id="cd05333">
    <property type="entry name" value="BKR_SDR_c"/>
    <property type="match status" value="1"/>
</dbReference>
<evidence type="ECO:0000256" key="11">
    <source>
        <dbReference type="RuleBase" id="RU366074"/>
    </source>
</evidence>
<dbReference type="PROSITE" id="PS00061">
    <property type="entry name" value="ADH_SHORT"/>
    <property type="match status" value="1"/>
</dbReference>
<dbReference type="InterPro" id="IPR036291">
    <property type="entry name" value="NAD(P)-bd_dom_sf"/>
</dbReference>
<dbReference type="Proteomes" id="UP000190328">
    <property type="component" value="Unassembled WGS sequence"/>
</dbReference>
<keyword evidence="11" id="KW-0443">Lipid metabolism</keyword>